<evidence type="ECO:0000313" key="10">
    <source>
        <dbReference type="Proteomes" id="UP000320679"/>
    </source>
</evidence>
<comment type="similarity">
    <text evidence="7 8">Belongs to the formate--tetrahydrofolate ligase family.</text>
</comment>
<evidence type="ECO:0000256" key="4">
    <source>
        <dbReference type="ARBA" id="ARBA00022741"/>
    </source>
</evidence>
<evidence type="ECO:0000256" key="7">
    <source>
        <dbReference type="ARBA" id="ARBA00061363"/>
    </source>
</evidence>
<evidence type="ECO:0000256" key="3">
    <source>
        <dbReference type="ARBA" id="ARBA00022598"/>
    </source>
</evidence>
<comment type="caution">
    <text evidence="9">The sequence shown here is derived from an EMBL/GenBank/DDBJ whole genome shotgun (WGS) entry which is preliminary data.</text>
</comment>
<evidence type="ECO:0000256" key="6">
    <source>
        <dbReference type="ARBA" id="ARBA00049033"/>
    </source>
</evidence>
<gene>
    <name evidence="8" type="primary">fhs</name>
    <name evidence="9" type="ORF">E3J59_03480</name>
</gene>
<dbReference type="EMBL" id="SOJK01000151">
    <property type="protein sequence ID" value="TET45916.1"/>
    <property type="molecule type" value="Genomic_DNA"/>
</dbReference>
<dbReference type="GO" id="GO:0005524">
    <property type="term" value="F:ATP binding"/>
    <property type="evidence" value="ECO:0007669"/>
    <property type="project" value="UniProtKB-UniRule"/>
</dbReference>
<evidence type="ECO:0000313" key="9">
    <source>
        <dbReference type="EMBL" id="TET45916.1"/>
    </source>
</evidence>
<name>A0A523UTS6_UNCAE</name>
<keyword evidence="3 8" id="KW-0436">Ligase</keyword>
<protein>
    <recommendedName>
        <fullName evidence="8">Formate--tetrahydrofolate ligase</fullName>
        <ecNumber evidence="8">6.3.4.3</ecNumber>
    </recommendedName>
    <alternativeName>
        <fullName evidence="8">Formyltetrahydrofolate synthetase</fullName>
        <shortName evidence="8">FHS</shortName>
        <shortName evidence="8">FTHFS</shortName>
    </alternativeName>
</protein>
<dbReference type="Gene3D" id="3.40.50.300">
    <property type="entry name" value="P-loop containing nucleotide triphosphate hydrolases"/>
    <property type="match status" value="1"/>
</dbReference>
<organism evidence="9 10">
    <name type="scientific">Aerophobetes bacterium</name>
    <dbReference type="NCBI Taxonomy" id="2030807"/>
    <lineage>
        <taxon>Bacteria</taxon>
        <taxon>Candidatus Aerophobota</taxon>
    </lineage>
</organism>
<comment type="catalytic activity">
    <reaction evidence="6 8">
        <text>(6S)-5,6,7,8-tetrahydrofolate + formate + ATP = (6R)-10-formyltetrahydrofolate + ADP + phosphate</text>
        <dbReference type="Rhea" id="RHEA:20221"/>
        <dbReference type="ChEBI" id="CHEBI:15740"/>
        <dbReference type="ChEBI" id="CHEBI:30616"/>
        <dbReference type="ChEBI" id="CHEBI:43474"/>
        <dbReference type="ChEBI" id="CHEBI:57453"/>
        <dbReference type="ChEBI" id="CHEBI:195366"/>
        <dbReference type="ChEBI" id="CHEBI:456216"/>
        <dbReference type="EC" id="6.3.4.3"/>
    </reaction>
</comment>
<dbReference type="SUPFAM" id="SSF52540">
    <property type="entry name" value="P-loop containing nucleoside triphosphate hydrolases"/>
    <property type="match status" value="1"/>
</dbReference>
<dbReference type="FunFam" id="3.30.1510.10:FF:000001">
    <property type="entry name" value="Formate--tetrahydrofolate ligase"/>
    <property type="match status" value="1"/>
</dbReference>
<evidence type="ECO:0000256" key="2">
    <source>
        <dbReference type="ARBA" id="ARBA00022563"/>
    </source>
</evidence>
<comment type="pathway">
    <text evidence="1 8">One-carbon metabolism; tetrahydrofolate interconversion.</text>
</comment>
<dbReference type="AlphaFoldDB" id="A0A523UTS6"/>
<feature type="binding site" evidence="8">
    <location>
        <begin position="65"/>
        <end position="72"/>
    </location>
    <ligand>
        <name>ATP</name>
        <dbReference type="ChEBI" id="CHEBI:30616"/>
    </ligand>
</feature>
<dbReference type="Proteomes" id="UP000320679">
    <property type="component" value="Unassembled WGS sequence"/>
</dbReference>
<dbReference type="InterPro" id="IPR027417">
    <property type="entry name" value="P-loop_NTPase"/>
</dbReference>
<dbReference type="InterPro" id="IPR020628">
    <property type="entry name" value="Formate_THF_ligase_CS"/>
</dbReference>
<sequence length="567" mass="61028">MLSDLEIAQAAKPKPIAEIAKDLGLEEDEIEFHGKHIAKISLEVLERLKNKPNGKFITVTAITPTPLGEGKTVVACGLGQALAKIGKRVCSATREPSKGPTFGIKGGACGGGYSQFLPMENINLHFTGDIHAVDTAHNLLAARIDETLLHGNPYHLDPHKITWRYCVDINARSLRQIIVGLGGPTNGYPRETGYDITVATETMAILALATSLKDLRERLGRTVVGYTYDGKSVTAEDLKMAGVMTVLMKDAIKPNLVQTIENTPAICHAGPFANVAHGNNSALADMVALKLADYVVTESGFGADCGFEKIVDVTCRQSGLKLDAAVIVASIRALKMHGGAFVLKPGQKYQTIKKFAETENMPALEKGCENMAKAIDIVKTFGVPAVVAINRFTPDTDAEIELVRRKALEAGAEEAVPVEVWAKGGEGGIKLAEAVVAACEKPNHFHFLYPDDIPIKEKIHTIATKIYGAKDVHYNSLAEERIKLYTKLGFDKLPINMAKTHLSLSHDPNLKGVPKNFVLPVRDVRASVGAGFLYPLCGVFPTMPGLPSRPAAVDVDIDETGKTIGLF</sequence>
<keyword evidence="4 8" id="KW-0547">Nucleotide-binding</keyword>
<dbReference type="NCBIfam" id="NF010030">
    <property type="entry name" value="PRK13505.1"/>
    <property type="match status" value="1"/>
</dbReference>
<dbReference type="CDD" id="cd00477">
    <property type="entry name" value="FTHFS"/>
    <property type="match status" value="1"/>
</dbReference>
<dbReference type="HAMAP" id="MF_01543">
    <property type="entry name" value="FTHFS"/>
    <property type="match status" value="1"/>
</dbReference>
<keyword evidence="5 8" id="KW-0067">ATP-binding</keyword>
<proteinExistence type="inferred from homology"/>
<dbReference type="InterPro" id="IPR000559">
    <property type="entry name" value="Formate_THF_ligase"/>
</dbReference>
<dbReference type="GO" id="GO:0004329">
    <property type="term" value="F:formate-tetrahydrofolate ligase activity"/>
    <property type="evidence" value="ECO:0007669"/>
    <property type="project" value="UniProtKB-UniRule"/>
</dbReference>
<keyword evidence="2 8" id="KW-0554">One-carbon metabolism</keyword>
<dbReference type="PROSITE" id="PS00722">
    <property type="entry name" value="FTHFS_2"/>
    <property type="match status" value="1"/>
</dbReference>
<dbReference type="Gene3D" id="3.30.1510.10">
    <property type="entry name" value="Domain 2, N(10)-formyltetrahydrofolate synthetase"/>
    <property type="match status" value="1"/>
</dbReference>
<evidence type="ECO:0000256" key="8">
    <source>
        <dbReference type="HAMAP-Rule" id="MF_01543"/>
    </source>
</evidence>
<reference evidence="9 10" key="1">
    <citation type="submission" date="2019-03" db="EMBL/GenBank/DDBJ databases">
        <title>Metabolic potential of uncultured bacteria and archaea associated with petroleum seepage in deep-sea sediments.</title>
        <authorList>
            <person name="Dong X."/>
            <person name="Hubert C."/>
        </authorList>
    </citation>
    <scope>NUCLEOTIDE SEQUENCE [LARGE SCALE GENOMIC DNA]</scope>
    <source>
        <strain evidence="9">E29_bin78</strain>
    </source>
</reference>
<dbReference type="GO" id="GO:0035999">
    <property type="term" value="P:tetrahydrofolate interconversion"/>
    <property type="evidence" value="ECO:0007669"/>
    <property type="project" value="UniProtKB-UniRule"/>
</dbReference>
<accession>A0A523UTS6</accession>
<dbReference type="Pfam" id="PF01268">
    <property type="entry name" value="FTHFS"/>
    <property type="match status" value="1"/>
</dbReference>
<dbReference type="UniPathway" id="UPA00193"/>
<dbReference type="Gene3D" id="3.10.410.10">
    <property type="entry name" value="Formyltetrahydrofolate synthetase, domain 3"/>
    <property type="match status" value="1"/>
</dbReference>
<evidence type="ECO:0000256" key="5">
    <source>
        <dbReference type="ARBA" id="ARBA00022840"/>
    </source>
</evidence>
<evidence type="ECO:0000256" key="1">
    <source>
        <dbReference type="ARBA" id="ARBA00004777"/>
    </source>
</evidence>
<dbReference type="FunFam" id="3.10.410.10:FF:000001">
    <property type="entry name" value="Putative formate--tetrahydrofolate ligase"/>
    <property type="match status" value="1"/>
</dbReference>
<dbReference type="EC" id="6.3.4.3" evidence="8"/>